<sequence>MPVELLLSVCAHGSGHYSPWKTPKQVLEQWESQQGQGSPAQTSLSAPVIPHNAPFPTHHLHRASIPDSASEALAKPDPFDLYEKSRAIYESRQPGQPRTIFPVDSSGVEFQDMEVHLRRQKSGFGFRVLGGDEAGQPVSPEACEKILIGAIIEKSPADLDGRLRPGDELLFVDGIPVVGKPHRYVIDLMHGAARNGQVNLVIRRRGQVAGESCPENGRSPGSVSTQHSSPRSTDFTYGNSINQTPNATSDRTSTPNTPPSDVIINRKESEGFGFVIISSLNRPEVSSTNPVPHKIGRIIEGSPADRCGKLKVGDRILAVNSQSIVNMPHADIVKLIKDAGLSVSLRIIPQEEISNPPSAPSSEKQSPMAVQHSPKTPPAPAASQPNAAAPDPNPPVSQPNPAPHQSPVTQLPAPPTSDLHPREQLQVRSEGEARC</sequence>
<feature type="region of interest" description="Disordered" evidence="1">
    <location>
        <begin position="209"/>
        <end position="261"/>
    </location>
</feature>
<dbReference type="Proteomes" id="UP001335648">
    <property type="component" value="Unassembled WGS sequence"/>
</dbReference>
<dbReference type="PROSITE" id="PS50106">
    <property type="entry name" value="PDZ"/>
    <property type="match status" value="2"/>
</dbReference>
<dbReference type="GO" id="GO:0030425">
    <property type="term" value="C:dendrite"/>
    <property type="evidence" value="ECO:0007669"/>
    <property type="project" value="TreeGrafter"/>
</dbReference>
<evidence type="ECO:0000313" key="3">
    <source>
        <dbReference type="EMBL" id="KAK5876576.1"/>
    </source>
</evidence>
<dbReference type="FunFam" id="2.30.42.10:FF:000006">
    <property type="entry name" value="Membrane associated guanylate kinase, WW and PDZ domain containing 1"/>
    <property type="match status" value="1"/>
</dbReference>
<gene>
    <name evidence="3" type="ORF">CesoFtcFv8_025912</name>
</gene>
<dbReference type="InterPro" id="IPR036034">
    <property type="entry name" value="PDZ_sf"/>
</dbReference>
<dbReference type="GO" id="GO:0046332">
    <property type="term" value="F:SMAD binding"/>
    <property type="evidence" value="ECO:0007669"/>
    <property type="project" value="TreeGrafter"/>
</dbReference>
<feature type="compositionally biased region" description="Pro residues" evidence="1">
    <location>
        <begin position="391"/>
        <end position="404"/>
    </location>
</feature>
<dbReference type="GO" id="GO:0005737">
    <property type="term" value="C:cytoplasm"/>
    <property type="evidence" value="ECO:0007669"/>
    <property type="project" value="TreeGrafter"/>
</dbReference>
<dbReference type="Pfam" id="PF00595">
    <property type="entry name" value="PDZ"/>
    <property type="match status" value="2"/>
</dbReference>
<dbReference type="CDD" id="cd06733">
    <property type="entry name" value="PDZ3_MAGI-1_3-like"/>
    <property type="match status" value="1"/>
</dbReference>
<dbReference type="SUPFAM" id="SSF50156">
    <property type="entry name" value="PDZ domain-like"/>
    <property type="match status" value="2"/>
</dbReference>
<dbReference type="GO" id="GO:0007165">
    <property type="term" value="P:signal transduction"/>
    <property type="evidence" value="ECO:0007669"/>
    <property type="project" value="TreeGrafter"/>
</dbReference>
<protein>
    <recommendedName>
        <fullName evidence="2">PDZ domain-containing protein</fullName>
    </recommendedName>
</protein>
<dbReference type="AlphaFoldDB" id="A0AAN8GC69"/>
<feature type="domain" description="PDZ" evidence="2">
    <location>
        <begin position="261"/>
        <end position="351"/>
    </location>
</feature>
<dbReference type="GO" id="GO:0070699">
    <property type="term" value="F:type II activin receptor binding"/>
    <property type="evidence" value="ECO:0007669"/>
    <property type="project" value="TreeGrafter"/>
</dbReference>
<dbReference type="FunFam" id="2.30.42.10:FF:000150">
    <property type="entry name" value="Membrane associated guanylate kinase, WW and PDZ domain containing 2"/>
    <property type="match status" value="1"/>
</dbReference>
<feature type="domain" description="PDZ" evidence="2">
    <location>
        <begin position="114"/>
        <end position="204"/>
    </location>
</feature>
<organism evidence="3 4">
    <name type="scientific">Champsocephalus esox</name>
    <name type="common">pike icefish</name>
    <dbReference type="NCBI Taxonomy" id="159716"/>
    <lineage>
        <taxon>Eukaryota</taxon>
        <taxon>Metazoa</taxon>
        <taxon>Chordata</taxon>
        <taxon>Craniata</taxon>
        <taxon>Vertebrata</taxon>
        <taxon>Euteleostomi</taxon>
        <taxon>Actinopterygii</taxon>
        <taxon>Neopterygii</taxon>
        <taxon>Teleostei</taxon>
        <taxon>Neoteleostei</taxon>
        <taxon>Acanthomorphata</taxon>
        <taxon>Eupercaria</taxon>
        <taxon>Perciformes</taxon>
        <taxon>Notothenioidei</taxon>
        <taxon>Channichthyidae</taxon>
        <taxon>Champsocephalus</taxon>
    </lineage>
</organism>
<dbReference type="GO" id="GO:0005886">
    <property type="term" value="C:plasma membrane"/>
    <property type="evidence" value="ECO:0007669"/>
    <property type="project" value="GOC"/>
</dbReference>
<dbReference type="GO" id="GO:0030159">
    <property type="term" value="F:signaling receptor complex adaptor activity"/>
    <property type="evidence" value="ECO:0007669"/>
    <property type="project" value="TreeGrafter"/>
</dbReference>
<keyword evidence="4" id="KW-1185">Reference proteome</keyword>
<dbReference type="CDD" id="cd06734">
    <property type="entry name" value="PDZ4_MAGI-1_3-like"/>
    <property type="match status" value="1"/>
</dbReference>
<evidence type="ECO:0000256" key="1">
    <source>
        <dbReference type="SAM" id="MobiDB-lite"/>
    </source>
</evidence>
<dbReference type="PANTHER" id="PTHR10316">
    <property type="entry name" value="MEMBRANE ASSOCIATED GUANYLATE KINASE-RELATED"/>
    <property type="match status" value="1"/>
</dbReference>
<dbReference type="InterPro" id="IPR001478">
    <property type="entry name" value="PDZ"/>
</dbReference>
<feature type="compositionally biased region" description="Low complexity" evidence="1">
    <location>
        <begin position="381"/>
        <end position="390"/>
    </location>
</feature>
<dbReference type="GO" id="GO:0031697">
    <property type="term" value="F:beta-1 adrenergic receptor binding"/>
    <property type="evidence" value="ECO:0007669"/>
    <property type="project" value="TreeGrafter"/>
</dbReference>
<reference evidence="3 4" key="1">
    <citation type="journal article" date="2023" name="Mol. Biol. Evol.">
        <title>Genomics of Secondarily Temperate Adaptation in the Only Non-Antarctic Icefish.</title>
        <authorList>
            <person name="Rivera-Colon A.G."/>
            <person name="Rayamajhi N."/>
            <person name="Minhas B.F."/>
            <person name="Madrigal G."/>
            <person name="Bilyk K.T."/>
            <person name="Yoon V."/>
            <person name="Hune M."/>
            <person name="Gregory S."/>
            <person name="Cheng C.H.C."/>
            <person name="Catchen J.M."/>
        </authorList>
    </citation>
    <scope>NUCLEOTIDE SEQUENCE [LARGE SCALE GENOMIC DNA]</scope>
    <source>
        <strain evidence="3">JC2023a</strain>
    </source>
</reference>
<dbReference type="GO" id="GO:0043113">
    <property type="term" value="P:receptor clustering"/>
    <property type="evidence" value="ECO:0007669"/>
    <property type="project" value="TreeGrafter"/>
</dbReference>
<feature type="compositionally biased region" description="Polar residues" evidence="1">
    <location>
        <begin position="219"/>
        <end position="255"/>
    </location>
</feature>
<proteinExistence type="predicted"/>
<feature type="compositionally biased region" description="Polar residues" evidence="1">
    <location>
        <begin position="352"/>
        <end position="365"/>
    </location>
</feature>
<dbReference type="PANTHER" id="PTHR10316:SF27">
    <property type="entry name" value="MEMBRANE-ASSOCIATED GUANYLATE KINASE, WW AND PDZ DOMAIN-CONTAINING PROTEIN 2"/>
    <property type="match status" value="1"/>
</dbReference>
<accession>A0AAN8GC69</accession>
<name>A0AAN8GC69_9TELE</name>
<dbReference type="SMART" id="SM00228">
    <property type="entry name" value="PDZ"/>
    <property type="match status" value="2"/>
</dbReference>
<evidence type="ECO:0000259" key="2">
    <source>
        <dbReference type="PROSITE" id="PS50106"/>
    </source>
</evidence>
<dbReference type="Gene3D" id="2.30.42.10">
    <property type="match status" value="2"/>
</dbReference>
<evidence type="ECO:0000313" key="4">
    <source>
        <dbReference type="Proteomes" id="UP001335648"/>
    </source>
</evidence>
<feature type="region of interest" description="Disordered" evidence="1">
    <location>
        <begin position="352"/>
        <end position="435"/>
    </location>
</feature>
<comment type="caution">
    <text evidence="3">The sequence shown here is derived from an EMBL/GenBank/DDBJ whole genome shotgun (WGS) entry which is preliminary data.</text>
</comment>
<dbReference type="EMBL" id="JAULUE010002067">
    <property type="protein sequence ID" value="KAK5876576.1"/>
    <property type="molecule type" value="Genomic_DNA"/>
</dbReference>
<feature type="compositionally biased region" description="Basic and acidic residues" evidence="1">
    <location>
        <begin position="419"/>
        <end position="435"/>
    </location>
</feature>
<dbReference type="GO" id="GO:0005911">
    <property type="term" value="C:cell-cell junction"/>
    <property type="evidence" value="ECO:0007669"/>
    <property type="project" value="TreeGrafter"/>
</dbReference>